<dbReference type="EMBL" id="JAUSVS010000001">
    <property type="protein sequence ID" value="MDQ0462448.1"/>
    <property type="molecule type" value="Genomic_DNA"/>
</dbReference>
<organism evidence="1 2">
    <name type="scientific">Caulobacter ginsengisoli</name>
    <dbReference type="NCBI Taxonomy" id="400775"/>
    <lineage>
        <taxon>Bacteria</taxon>
        <taxon>Pseudomonadati</taxon>
        <taxon>Pseudomonadota</taxon>
        <taxon>Alphaproteobacteria</taxon>
        <taxon>Caulobacterales</taxon>
        <taxon>Caulobacteraceae</taxon>
        <taxon>Caulobacter</taxon>
    </lineage>
</organism>
<dbReference type="Proteomes" id="UP001228905">
    <property type="component" value="Unassembled WGS sequence"/>
</dbReference>
<comment type="caution">
    <text evidence="1">The sequence shown here is derived from an EMBL/GenBank/DDBJ whole genome shotgun (WGS) entry which is preliminary data.</text>
</comment>
<protein>
    <submittedName>
        <fullName evidence="1">Uncharacterized protein</fullName>
    </submittedName>
</protein>
<keyword evidence="2" id="KW-1185">Reference proteome</keyword>
<sequence>MTIIFAADLAVPFLVDGSHVAEDFVNLSRSTRALCDFLILHDKIVIPIEDFTVLRTITRSIGADNLILLLKNDRVRFVRTIGTLALSWGDSGAGLMTIHDAQRRVAAYAPMEASIQQSIHSLELPYATSSKLSHIVAERTKEIQTLDLLSEIRSATYADFEKTLMWRDEFRTQYPDLLKMPGDPRNVQIYGPNTPPSRSAATTLLALARSNLEMYLSSREYADALSTTCPIGDSVSLKLANSAVDLTKSGLQNLINLAGVADLTPDVMSDSKIARKFIEVTCSPEAVQFREWFKSQIVTNPEEYTQRYMDIIHKISPLERPMTKIIRFFIFQSLGFIPIIGNVTSAFDTFVLDKLVEGNSPKYFVQNLRNFSGAVKMRRI</sequence>
<dbReference type="RefSeq" id="WP_307344767.1">
    <property type="nucleotide sequence ID" value="NZ_JAUSVS010000001.1"/>
</dbReference>
<proteinExistence type="predicted"/>
<evidence type="ECO:0000313" key="2">
    <source>
        <dbReference type="Proteomes" id="UP001228905"/>
    </source>
</evidence>
<gene>
    <name evidence="1" type="ORF">QO010_000196</name>
</gene>
<reference evidence="1 2" key="1">
    <citation type="submission" date="2023-07" db="EMBL/GenBank/DDBJ databases">
        <title>Genomic Encyclopedia of Type Strains, Phase IV (KMG-IV): sequencing the most valuable type-strain genomes for metagenomic binning, comparative biology and taxonomic classification.</title>
        <authorList>
            <person name="Goeker M."/>
        </authorList>
    </citation>
    <scope>NUCLEOTIDE SEQUENCE [LARGE SCALE GENOMIC DNA]</scope>
    <source>
        <strain evidence="1 2">DSM 18695</strain>
    </source>
</reference>
<name>A0ABU0IMR7_9CAUL</name>
<accession>A0ABU0IMR7</accession>
<evidence type="ECO:0000313" key="1">
    <source>
        <dbReference type="EMBL" id="MDQ0462448.1"/>
    </source>
</evidence>